<dbReference type="SUPFAM" id="SSF47370">
    <property type="entry name" value="Bromodomain"/>
    <property type="match status" value="1"/>
</dbReference>
<keyword evidence="1 2" id="KW-0103">Bromodomain</keyword>
<feature type="non-terminal residue" evidence="4">
    <location>
        <position position="72"/>
    </location>
</feature>
<evidence type="ECO:0000313" key="4">
    <source>
        <dbReference type="EMBL" id="OAD70357.1"/>
    </source>
</evidence>
<dbReference type="AlphaFoldDB" id="A0A167LFS1"/>
<dbReference type="Proteomes" id="UP000077315">
    <property type="component" value="Unassembled WGS sequence"/>
</dbReference>
<dbReference type="OrthoDB" id="21449at2759"/>
<evidence type="ECO:0000256" key="2">
    <source>
        <dbReference type="PROSITE-ProRule" id="PRU00035"/>
    </source>
</evidence>
<feature type="domain" description="Bromo" evidence="3">
    <location>
        <begin position="1"/>
        <end position="65"/>
    </location>
</feature>
<protein>
    <recommendedName>
        <fullName evidence="3">Bromo domain-containing protein</fullName>
    </recommendedName>
</protein>
<organism evidence="4 5">
    <name type="scientific">Phycomyces blakesleeanus (strain ATCC 8743b / DSM 1359 / FGSC 10004 / NBRC 33097 / NRRL 1555)</name>
    <dbReference type="NCBI Taxonomy" id="763407"/>
    <lineage>
        <taxon>Eukaryota</taxon>
        <taxon>Fungi</taxon>
        <taxon>Fungi incertae sedis</taxon>
        <taxon>Mucoromycota</taxon>
        <taxon>Mucoromycotina</taxon>
        <taxon>Mucoromycetes</taxon>
        <taxon>Mucorales</taxon>
        <taxon>Phycomycetaceae</taxon>
        <taxon>Phycomyces</taxon>
    </lineage>
</organism>
<dbReference type="PANTHER" id="PTHR22880:SF225">
    <property type="entry name" value="BROMODOMAIN-CONTAINING PROTEIN BET-1-RELATED"/>
    <property type="match status" value="1"/>
</dbReference>
<dbReference type="PROSITE" id="PS50014">
    <property type="entry name" value="BROMODOMAIN_2"/>
    <property type="match status" value="1"/>
</dbReference>
<evidence type="ECO:0000256" key="1">
    <source>
        <dbReference type="ARBA" id="ARBA00023117"/>
    </source>
</evidence>
<dbReference type="Pfam" id="PF00439">
    <property type="entry name" value="Bromodomain"/>
    <property type="match status" value="1"/>
</dbReference>
<dbReference type="Gene3D" id="1.20.920.10">
    <property type="entry name" value="Bromodomain-like"/>
    <property type="match status" value="1"/>
</dbReference>
<dbReference type="InterPro" id="IPR001487">
    <property type="entry name" value="Bromodomain"/>
</dbReference>
<dbReference type="GO" id="GO:0005634">
    <property type="term" value="C:nucleus"/>
    <property type="evidence" value="ECO:0007669"/>
    <property type="project" value="TreeGrafter"/>
</dbReference>
<dbReference type="InterPro" id="IPR036427">
    <property type="entry name" value="Bromodomain-like_sf"/>
</dbReference>
<name>A0A167LFS1_PHYB8</name>
<proteinExistence type="predicted"/>
<sequence>FLRPVDPVKQGVPHYFNIIKTPMDLSTIKTKLQKNQYSHPQQLDDDVRLMLRNCFTFNPPNTYVYNEAKQLE</sequence>
<dbReference type="InParanoid" id="A0A167LFS1"/>
<gene>
    <name evidence="4" type="ORF">PHYBLDRAFT_104251</name>
</gene>
<evidence type="ECO:0000313" key="5">
    <source>
        <dbReference type="Proteomes" id="UP000077315"/>
    </source>
</evidence>
<dbReference type="VEuPathDB" id="FungiDB:PHYBLDRAFT_104251"/>
<dbReference type="RefSeq" id="XP_018288397.1">
    <property type="nucleotide sequence ID" value="XM_018427832.1"/>
</dbReference>
<dbReference type="EMBL" id="KV440989">
    <property type="protein sequence ID" value="OAD70357.1"/>
    <property type="molecule type" value="Genomic_DNA"/>
</dbReference>
<dbReference type="STRING" id="763407.A0A167LFS1"/>
<accession>A0A167LFS1</accession>
<feature type="non-terminal residue" evidence="4">
    <location>
        <position position="1"/>
    </location>
</feature>
<dbReference type="GO" id="GO:0006355">
    <property type="term" value="P:regulation of DNA-templated transcription"/>
    <property type="evidence" value="ECO:0007669"/>
    <property type="project" value="TreeGrafter"/>
</dbReference>
<dbReference type="SMART" id="SM00297">
    <property type="entry name" value="BROMO"/>
    <property type="match status" value="1"/>
</dbReference>
<dbReference type="GO" id="GO:0006338">
    <property type="term" value="P:chromatin remodeling"/>
    <property type="evidence" value="ECO:0007669"/>
    <property type="project" value="TreeGrafter"/>
</dbReference>
<dbReference type="InterPro" id="IPR050935">
    <property type="entry name" value="Bromo_chromatin_reader"/>
</dbReference>
<dbReference type="PRINTS" id="PR00503">
    <property type="entry name" value="BROMODOMAIN"/>
</dbReference>
<dbReference type="GO" id="GO:0000785">
    <property type="term" value="C:chromatin"/>
    <property type="evidence" value="ECO:0007669"/>
    <property type="project" value="TreeGrafter"/>
</dbReference>
<evidence type="ECO:0000259" key="3">
    <source>
        <dbReference type="PROSITE" id="PS50014"/>
    </source>
</evidence>
<dbReference type="GeneID" id="28988738"/>
<dbReference type="PANTHER" id="PTHR22880">
    <property type="entry name" value="FALZ-RELATED BROMODOMAIN-CONTAINING PROTEINS"/>
    <property type="match status" value="1"/>
</dbReference>
<reference evidence="5" key="1">
    <citation type="submission" date="2015-06" db="EMBL/GenBank/DDBJ databases">
        <title>Expansion of signal transduction pathways in fungi by whole-genome duplication.</title>
        <authorList>
            <consortium name="DOE Joint Genome Institute"/>
            <person name="Corrochano L.M."/>
            <person name="Kuo A."/>
            <person name="Marcet-Houben M."/>
            <person name="Polaino S."/>
            <person name="Salamov A."/>
            <person name="Villalobos J.M."/>
            <person name="Alvarez M.I."/>
            <person name="Avalos J."/>
            <person name="Benito E.P."/>
            <person name="Benoit I."/>
            <person name="Burger G."/>
            <person name="Camino L.P."/>
            <person name="Canovas D."/>
            <person name="Cerda-Olmedo E."/>
            <person name="Cheng J.-F."/>
            <person name="Dominguez A."/>
            <person name="Elias M."/>
            <person name="Eslava A.P."/>
            <person name="Glaser F."/>
            <person name="Grimwood J."/>
            <person name="Gutierrez G."/>
            <person name="Heitman J."/>
            <person name="Henrissat B."/>
            <person name="Iturriaga E.A."/>
            <person name="Lang B.F."/>
            <person name="Lavin J.L."/>
            <person name="Lee S."/>
            <person name="Li W."/>
            <person name="Lindquist E."/>
            <person name="Lopez-Garcia S."/>
            <person name="Luque E.M."/>
            <person name="Marcos A.T."/>
            <person name="Martin J."/>
            <person name="McCluskey K."/>
            <person name="Medina H.R."/>
            <person name="Miralles-Duran A."/>
            <person name="Miyazaki A."/>
            <person name="Munoz-Torres E."/>
            <person name="Oguiza J.A."/>
            <person name="Ohm R."/>
            <person name="Olmedo M."/>
            <person name="Orejas M."/>
            <person name="Ortiz-Castellanos L."/>
            <person name="Pisabarro A.G."/>
            <person name="Rodriguez-Romero J."/>
            <person name="Ruiz-Herrera J."/>
            <person name="Ruiz-Vazquez R."/>
            <person name="Sanz C."/>
            <person name="Schackwitz W."/>
            <person name="Schmutz J."/>
            <person name="Shahriari M."/>
            <person name="Shelest E."/>
            <person name="Silva-Franco F."/>
            <person name="Soanes D."/>
            <person name="Syed K."/>
            <person name="Tagua V.G."/>
            <person name="Talbot N.J."/>
            <person name="Thon M."/>
            <person name="De vries R.P."/>
            <person name="Wiebenga A."/>
            <person name="Yadav J.S."/>
            <person name="Braun E.L."/>
            <person name="Baker S."/>
            <person name="Garre V."/>
            <person name="Horwitz B."/>
            <person name="Torres-Martinez S."/>
            <person name="Idnurm A."/>
            <person name="Herrera-Estrella A."/>
            <person name="Gabaldon T."/>
            <person name="Grigoriev I.V."/>
        </authorList>
    </citation>
    <scope>NUCLEOTIDE SEQUENCE [LARGE SCALE GENOMIC DNA]</scope>
    <source>
        <strain evidence="5">NRRL 1555(-)</strain>
    </source>
</reference>
<keyword evidence="5" id="KW-1185">Reference proteome</keyword>